<proteinExistence type="predicted"/>
<comment type="caution">
    <text evidence="4">The sequence shown here is derived from an EMBL/GenBank/DDBJ whole genome shotgun (WGS) entry which is preliminary data.</text>
</comment>
<dbReference type="EMBL" id="JAACAK010000041">
    <property type="protein sequence ID" value="NIR74468.1"/>
    <property type="molecule type" value="Genomic_DNA"/>
</dbReference>
<evidence type="ECO:0000256" key="2">
    <source>
        <dbReference type="ARBA" id="ARBA00022679"/>
    </source>
</evidence>
<keyword evidence="1 4" id="KW-0489">Methyltransferase</keyword>
<dbReference type="Pfam" id="PF13649">
    <property type="entry name" value="Methyltransf_25"/>
    <property type="match status" value="1"/>
</dbReference>
<evidence type="ECO:0000259" key="3">
    <source>
        <dbReference type="Pfam" id="PF13649"/>
    </source>
</evidence>
<dbReference type="Gene3D" id="3.40.50.150">
    <property type="entry name" value="Vaccinia Virus protein VP39"/>
    <property type="match status" value="1"/>
</dbReference>
<dbReference type="GO" id="GO:0032259">
    <property type="term" value="P:methylation"/>
    <property type="evidence" value="ECO:0007669"/>
    <property type="project" value="UniProtKB-KW"/>
</dbReference>
<dbReference type="PANTHER" id="PTHR43861:SF1">
    <property type="entry name" value="TRANS-ACONITATE 2-METHYLTRANSFERASE"/>
    <property type="match status" value="1"/>
</dbReference>
<accession>A0AAE4Z6G2</accession>
<evidence type="ECO:0000313" key="4">
    <source>
        <dbReference type="EMBL" id="NIR74468.1"/>
    </source>
</evidence>
<evidence type="ECO:0000256" key="1">
    <source>
        <dbReference type="ARBA" id="ARBA00022603"/>
    </source>
</evidence>
<dbReference type="CDD" id="cd02440">
    <property type="entry name" value="AdoMet_MTases"/>
    <property type="match status" value="1"/>
</dbReference>
<dbReference type="InterPro" id="IPR029063">
    <property type="entry name" value="SAM-dependent_MTases_sf"/>
</dbReference>
<dbReference type="AlphaFoldDB" id="A0AAE4Z6G2"/>
<protein>
    <submittedName>
        <fullName evidence="4">Class I SAM-dependent methyltransferase</fullName>
    </submittedName>
</protein>
<dbReference type="Proteomes" id="UP000702544">
    <property type="component" value="Unassembled WGS sequence"/>
</dbReference>
<dbReference type="PANTHER" id="PTHR43861">
    <property type="entry name" value="TRANS-ACONITATE 2-METHYLTRANSFERASE-RELATED"/>
    <property type="match status" value="1"/>
</dbReference>
<gene>
    <name evidence="4" type="ORF">GWO12_05075</name>
</gene>
<sequence>MSIKEMKAEEEFTFKAFSEHDFYKEVNQALVNRAHLERGWTVVDVACGSGAITELILEKIRGARDAMVIGVDMSATALRDARTKVAGYTDAMVEFVQARAEEMSERIRQAVDAVVFCNGIHYIEDKCRLLSEVRQTLRPGGVFAFNTGFFDGALPDETKAYYKRWMLKALRTLKREHDLRPEHSKVESRRTLTADEYCQLLTGEGFEIETAEIYPGQVTEQGWIDLSRFSDFIEGTLPGVPLKTASEVLVQSLKETFAELEMNAWPRNWLTVVAARR</sequence>
<reference evidence="4 5" key="1">
    <citation type="submission" date="2020-01" db="EMBL/GenBank/DDBJ databases">
        <title>Genomes assembled from Gulf of Kutch pelagic sediment metagenomes.</title>
        <authorList>
            <person name="Chandrashekar M."/>
            <person name="Mahajan M.S."/>
            <person name="Dave K.J."/>
            <person name="Vatsa P."/>
            <person name="Nathani N.M."/>
        </authorList>
    </citation>
    <scope>NUCLEOTIDE SEQUENCE [LARGE SCALE GENOMIC DNA]</scope>
    <source>
        <strain evidence="4">KS3-K002</strain>
    </source>
</reference>
<dbReference type="SUPFAM" id="SSF53335">
    <property type="entry name" value="S-adenosyl-L-methionine-dependent methyltransferases"/>
    <property type="match status" value="1"/>
</dbReference>
<evidence type="ECO:0000313" key="5">
    <source>
        <dbReference type="Proteomes" id="UP000702544"/>
    </source>
</evidence>
<dbReference type="InterPro" id="IPR041698">
    <property type="entry name" value="Methyltransf_25"/>
</dbReference>
<name>A0AAE4Z6G2_9BACT</name>
<feature type="domain" description="Methyltransferase" evidence="3">
    <location>
        <begin position="42"/>
        <end position="141"/>
    </location>
</feature>
<keyword evidence="2" id="KW-0808">Transferase</keyword>
<organism evidence="4 5">
    <name type="scientific">Candidatus Kutchimonas denitrificans</name>
    <dbReference type="NCBI Taxonomy" id="3056748"/>
    <lineage>
        <taxon>Bacteria</taxon>
        <taxon>Pseudomonadati</taxon>
        <taxon>Gemmatimonadota</taxon>
        <taxon>Gemmatimonadia</taxon>
        <taxon>Candidatus Palauibacterales</taxon>
        <taxon>Candidatus Palauibacteraceae</taxon>
        <taxon>Candidatus Kutchimonas</taxon>
    </lineage>
</organism>
<dbReference type="GO" id="GO:0008168">
    <property type="term" value="F:methyltransferase activity"/>
    <property type="evidence" value="ECO:0007669"/>
    <property type="project" value="UniProtKB-KW"/>
</dbReference>